<evidence type="ECO:0000259" key="1">
    <source>
        <dbReference type="SMART" id="SM00382"/>
    </source>
</evidence>
<dbReference type="InterPro" id="IPR003959">
    <property type="entry name" value="ATPase_AAA_core"/>
</dbReference>
<keyword evidence="3" id="KW-1185">Reference proteome</keyword>
<name>A0A5C6FJR9_9BACT</name>
<dbReference type="GO" id="GO:0042254">
    <property type="term" value="P:ribosome biogenesis"/>
    <property type="evidence" value="ECO:0007669"/>
    <property type="project" value="TreeGrafter"/>
</dbReference>
<reference evidence="2 3" key="1">
    <citation type="submission" date="2019-02" db="EMBL/GenBank/DDBJ databases">
        <title>Deep-cultivation of Planctomycetes and their phenomic and genomic characterization uncovers novel biology.</title>
        <authorList>
            <person name="Wiegand S."/>
            <person name="Jogler M."/>
            <person name="Boedeker C."/>
            <person name="Pinto D."/>
            <person name="Vollmers J."/>
            <person name="Rivas-Marin E."/>
            <person name="Kohn T."/>
            <person name="Peeters S.H."/>
            <person name="Heuer A."/>
            <person name="Rast P."/>
            <person name="Oberbeckmann S."/>
            <person name="Bunk B."/>
            <person name="Jeske O."/>
            <person name="Meyerdierks A."/>
            <person name="Storesund J.E."/>
            <person name="Kallscheuer N."/>
            <person name="Luecker S."/>
            <person name="Lage O.M."/>
            <person name="Pohl T."/>
            <person name="Merkel B.J."/>
            <person name="Hornburger P."/>
            <person name="Mueller R.-W."/>
            <person name="Bruemmer F."/>
            <person name="Labrenz M."/>
            <person name="Spormann A.M."/>
            <person name="Op Den Camp H."/>
            <person name="Overmann J."/>
            <person name="Amann R."/>
            <person name="Jetten M.S.M."/>
            <person name="Mascher T."/>
            <person name="Medema M.H."/>
            <person name="Devos D.P."/>
            <person name="Kaster A.-K."/>
            <person name="Ovreas L."/>
            <person name="Rohde M."/>
            <person name="Galperin M.Y."/>
            <person name="Jogler C."/>
        </authorList>
    </citation>
    <scope>NUCLEOTIDE SEQUENCE [LARGE SCALE GENOMIC DNA]</scope>
    <source>
        <strain evidence="2 3">Poly51</strain>
    </source>
</reference>
<dbReference type="AlphaFoldDB" id="A0A5C6FJR9"/>
<dbReference type="EMBL" id="SJPW01000001">
    <property type="protein sequence ID" value="TWU60289.1"/>
    <property type="molecule type" value="Genomic_DNA"/>
</dbReference>
<dbReference type="InterPro" id="IPR027417">
    <property type="entry name" value="P-loop_NTPase"/>
</dbReference>
<dbReference type="GO" id="GO:1990275">
    <property type="term" value="F:preribosome binding"/>
    <property type="evidence" value="ECO:0007669"/>
    <property type="project" value="TreeGrafter"/>
</dbReference>
<evidence type="ECO:0000313" key="2">
    <source>
        <dbReference type="EMBL" id="TWU60289.1"/>
    </source>
</evidence>
<gene>
    <name evidence="2" type="primary">yjoB_1</name>
    <name evidence="2" type="ORF">Poly51_05640</name>
</gene>
<dbReference type="Proteomes" id="UP000318288">
    <property type="component" value="Unassembled WGS sequence"/>
</dbReference>
<accession>A0A5C6FJR9</accession>
<dbReference type="SMART" id="SM00382">
    <property type="entry name" value="AAA"/>
    <property type="match status" value="1"/>
</dbReference>
<dbReference type="GO" id="GO:0016887">
    <property type="term" value="F:ATP hydrolysis activity"/>
    <property type="evidence" value="ECO:0007669"/>
    <property type="project" value="InterPro"/>
</dbReference>
<dbReference type="PANTHER" id="PTHR23077:SF132">
    <property type="entry name" value="ATP-DEPENDENT ZN PROTEASE"/>
    <property type="match status" value="1"/>
</dbReference>
<dbReference type="InterPro" id="IPR003593">
    <property type="entry name" value="AAA+_ATPase"/>
</dbReference>
<dbReference type="GO" id="GO:0005524">
    <property type="term" value="F:ATP binding"/>
    <property type="evidence" value="ECO:0007669"/>
    <property type="project" value="InterPro"/>
</dbReference>
<sequence>MLIFSFLIDRRLAHSVKPFRSKKMSVISERFAYYRFADLHRGVEAFVERRIRKDMFDSRNHESLESIIHGNTRNLQARMINKSGSQLCAISHDQKEAFSSSRYWSFLSADRSTAGIIRLSLDHAGPNLEVAMSSDDLLAPSVAEILDLATELSVYRNGFLQIGGQEHIPDDYEYGGHSNGLSVMFKRPPSVNEEDIIFDPAIRRVLERNVVSFLKNHKTLGELGLPLQRGVLLYGPPGTGKSFTSQFLYTQLQPITMITVTGKGLGEVRSVCAIARMLQPAILLLEDVDLIFASREINLYSSALGEMLDELDAFKRDDCVMFLMTTNAIERLEQAIKDRPGRVSQCVYLGPPNCELRVRYLERFLRDRICDQLSIAHVAKMTEGASQAFLEELVYRAVQIAAEQCDMDANEVSLADKHFEEAVAEMTQHATDATGAIIGFGG</sequence>
<evidence type="ECO:0000313" key="3">
    <source>
        <dbReference type="Proteomes" id="UP000318288"/>
    </source>
</evidence>
<protein>
    <submittedName>
        <fullName evidence="2">Putative ATPase YjoB</fullName>
        <ecNumber evidence="2">3.-.-.-</ecNumber>
    </submittedName>
</protein>
<dbReference type="GO" id="GO:0003723">
    <property type="term" value="F:RNA binding"/>
    <property type="evidence" value="ECO:0007669"/>
    <property type="project" value="TreeGrafter"/>
</dbReference>
<proteinExistence type="predicted"/>
<dbReference type="EC" id="3.-.-.-" evidence="2"/>
<comment type="caution">
    <text evidence="2">The sequence shown here is derived from an EMBL/GenBank/DDBJ whole genome shotgun (WGS) entry which is preliminary data.</text>
</comment>
<dbReference type="PANTHER" id="PTHR23077">
    <property type="entry name" value="AAA-FAMILY ATPASE"/>
    <property type="match status" value="1"/>
</dbReference>
<dbReference type="InterPro" id="IPR050168">
    <property type="entry name" value="AAA_ATPase_domain"/>
</dbReference>
<dbReference type="CDD" id="cd19481">
    <property type="entry name" value="RecA-like_protease"/>
    <property type="match status" value="1"/>
</dbReference>
<dbReference type="Gene3D" id="1.10.8.60">
    <property type="match status" value="1"/>
</dbReference>
<dbReference type="Pfam" id="PF00004">
    <property type="entry name" value="AAA"/>
    <property type="match status" value="1"/>
</dbReference>
<organism evidence="2 3">
    <name type="scientific">Rubripirellula tenax</name>
    <dbReference type="NCBI Taxonomy" id="2528015"/>
    <lineage>
        <taxon>Bacteria</taxon>
        <taxon>Pseudomonadati</taxon>
        <taxon>Planctomycetota</taxon>
        <taxon>Planctomycetia</taxon>
        <taxon>Pirellulales</taxon>
        <taxon>Pirellulaceae</taxon>
        <taxon>Rubripirellula</taxon>
    </lineage>
</organism>
<dbReference type="Gene3D" id="3.40.50.300">
    <property type="entry name" value="P-loop containing nucleotide triphosphate hydrolases"/>
    <property type="match status" value="1"/>
</dbReference>
<keyword evidence="2" id="KW-0378">Hydrolase</keyword>
<feature type="domain" description="AAA+ ATPase" evidence="1">
    <location>
        <begin position="227"/>
        <end position="353"/>
    </location>
</feature>
<dbReference type="SUPFAM" id="SSF52540">
    <property type="entry name" value="P-loop containing nucleoside triphosphate hydrolases"/>
    <property type="match status" value="1"/>
</dbReference>
<dbReference type="RefSeq" id="WP_186775300.1">
    <property type="nucleotide sequence ID" value="NZ_SJPW01000001.1"/>
</dbReference>